<evidence type="ECO:0000313" key="6">
    <source>
        <dbReference type="Proteomes" id="UP000050816"/>
    </source>
</evidence>
<dbReference type="InterPro" id="IPR038718">
    <property type="entry name" value="SNF2-like_sf"/>
</dbReference>
<dbReference type="PROSITE" id="PS51192">
    <property type="entry name" value="HELICASE_ATP_BIND_1"/>
    <property type="match status" value="1"/>
</dbReference>
<dbReference type="Proteomes" id="UP000050816">
    <property type="component" value="Unassembled WGS sequence"/>
</dbReference>
<dbReference type="CDD" id="cd18793">
    <property type="entry name" value="SF2_C_SNF"/>
    <property type="match status" value="1"/>
</dbReference>
<dbReference type="SUPFAM" id="SSF52540">
    <property type="entry name" value="P-loop containing nucleoside triphosphate hydrolases"/>
    <property type="match status" value="1"/>
</dbReference>
<dbReference type="AlphaFoldDB" id="A0A0R1U9R3"/>
<organism evidence="5 6">
    <name type="scientific">Limosilactobacillus ingluviei DSM 15946</name>
    <dbReference type="NCBI Taxonomy" id="1423760"/>
    <lineage>
        <taxon>Bacteria</taxon>
        <taxon>Bacillati</taxon>
        <taxon>Bacillota</taxon>
        <taxon>Bacilli</taxon>
        <taxon>Lactobacillales</taxon>
        <taxon>Lactobacillaceae</taxon>
        <taxon>Limosilactobacillus</taxon>
    </lineage>
</organism>
<dbReference type="Gene3D" id="3.40.50.300">
    <property type="entry name" value="P-loop containing nucleotide triphosphate hydrolases"/>
    <property type="match status" value="1"/>
</dbReference>
<dbReference type="Pfam" id="PF00271">
    <property type="entry name" value="Helicase_C"/>
    <property type="match status" value="1"/>
</dbReference>
<dbReference type="InterPro" id="IPR006935">
    <property type="entry name" value="Helicase/UvrB_N"/>
</dbReference>
<gene>
    <name evidence="5" type="ORF">FC43_GL001797</name>
</gene>
<proteinExistence type="predicted"/>
<dbReference type="InterPro" id="IPR027417">
    <property type="entry name" value="P-loop_NTPase"/>
</dbReference>
<keyword evidence="2" id="KW-0175">Coiled coil</keyword>
<evidence type="ECO:0000259" key="4">
    <source>
        <dbReference type="PROSITE" id="PS51194"/>
    </source>
</evidence>
<dbReference type="SMART" id="SM00490">
    <property type="entry name" value="HELICc"/>
    <property type="match status" value="1"/>
</dbReference>
<comment type="caution">
    <text evidence="5">The sequence shown here is derived from an EMBL/GenBank/DDBJ whole genome shotgun (WGS) entry which is preliminary data.</text>
</comment>
<dbReference type="PANTHER" id="PTHR45766">
    <property type="entry name" value="DNA ANNEALING HELICASE AND ENDONUCLEASE ZRANB3 FAMILY MEMBER"/>
    <property type="match status" value="1"/>
</dbReference>
<sequence length="1171" mass="133894">MTKTTDFFKLTDEQTTRLLSDRVIDNRQITMTQAINYLLGKQEVKSLDIAVGYFYLSGLLLVKDVFTDFMNQRNGHFRILMGNETNKATVKLLDTNSEGNYYQYIYNQSKSDTAQVSDQEFLAMVEEWLAQGRIEVKVYTGEANYFHAKSYLFASSQNADEGTAIVGSSNFSRNGLEGNTELNVLSKDNYLALHRWYSNLWLSEEEVQDFSPDLIKIVHSNVPDKPQGLPYKTVEETYFDFANLYAKPYTELDPKKDWVKDLYPHQRSGVVAIKDRLDTFGTAVLSDGVGLGKTRTAAGVLRKYMESETVNKVLILADSKLHTQWREEMKAVGVAPDQYTLMSRDELVRRPLKEIDRMHFTLIVVDEAHQGFKNSRTRSYRTLQRIKRKFPDTKGLMLTATPWNNRRDDVLNIGLLFMNLDGVPADRTYKQYLLLGGTTGKTVKKLATDDKAFNEFWRDLYLQRTRHTYGGQGAQFPKRNFPSIAIPYEPQKEQIFSDNFEAIANLHFPYMDPITYVDPNKDRSMAKQLKLLLLKRADSSWIAFRDSLENIEGRLFKLKKRFEQDIMLKKGKGLLRAYQNLLGEAYDLSNYQSENLGFFVVDGQEENLDEQEQNSKLRKQQYLDHITEQIESIKVNTATKVVEEMYQDIVADLSILQRLIERLNKAYVKIDEKLDTVLKQVDYEVQQHHKVILVSQFADTVQYYYDALYAHFNGDNQGHDDQHPLNLPMGKVLGGGNNDGNRLNQDQASKQAILESFSPRSKNRLDLLGTPQEIELLVGTDTISTGQNLQDAVTLMNIDLPYNPMTLEQRIGRIDRPRKDAKTGEIYIYTFPAYRSIESQLKMTQRLGTKMEGIISDTEFDDVVLPEYQHYLQNMNKKPAKAVETMLNETDAKLTYQGGMSAEQHSEQYQEANRRMYDYRSNGFKKLAKPAVPTFSFSKVKEGSSAVVVTLHYRDVNGSELQDENVLINLTNQTTSTIIEVEKEFRAALGHSIMTTGEFDQNKALALVSRAKDAIKQAIKAKIDQYNSQQLSMKDNMSDLADSTSSKAAANIRSSTKANPAYVANRMQECGLKPSDLKGIVSYIQTITKEDITEYAIVKEIAANVDRFWEHFDSYSELFSPDRLEVMNDLGEQRKQVDSRAADYEKSSFDILLGNLIAETEERSSSLSRSS</sequence>
<dbReference type="Pfam" id="PF13091">
    <property type="entry name" value="PLDc_2"/>
    <property type="match status" value="1"/>
</dbReference>
<dbReference type="InterPro" id="IPR014001">
    <property type="entry name" value="Helicase_ATP-bd"/>
</dbReference>
<dbReference type="SMART" id="SM00487">
    <property type="entry name" value="DEXDc"/>
    <property type="match status" value="1"/>
</dbReference>
<dbReference type="GO" id="GO:0006281">
    <property type="term" value="P:DNA repair"/>
    <property type="evidence" value="ECO:0007669"/>
    <property type="project" value="TreeGrafter"/>
</dbReference>
<dbReference type="GO" id="GO:0005524">
    <property type="term" value="F:ATP binding"/>
    <property type="evidence" value="ECO:0007669"/>
    <property type="project" value="InterPro"/>
</dbReference>
<dbReference type="GO" id="GO:0003677">
    <property type="term" value="F:DNA binding"/>
    <property type="evidence" value="ECO:0007669"/>
    <property type="project" value="InterPro"/>
</dbReference>
<evidence type="ECO:0000256" key="1">
    <source>
        <dbReference type="ARBA" id="ARBA00022801"/>
    </source>
</evidence>
<evidence type="ECO:0000313" key="5">
    <source>
        <dbReference type="EMBL" id="KRL89348.1"/>
    </source>
</evidence>
<dbReference type="Pfam" id="PF04851">
    <property type="entry name" value="ResIII"/>
    <property type="match status" value="1"/>
</dbReference>
<feature type="coiled-coil region" evidence="2">
    <location>
        <begin position="646"/>
        <end position="680"/>
    </location>
</feature>
<dbReference type="InterPro" id="IPR049730">
    <property type="entry name" value="SNF2/RAD54-like_C"/>
</dbReference>
<feature type="domain" description="Helicase ATP-binding" evidence="3">
    <location>
        <begin position="274"/>
        <end position="420"/>
    </location>
</feature>
<feature type="domain" description="Helicase C-terminal" evidence="4">
    <location>
        <begin position="669"/>
        <end position="862"/>
    </location>
</feature>
<dbReference type="GO" id="GO:0031297">
    <property type="term" value="P:replication fork processing"/>
    <property type="evidence" value="ECO:0007669"/>
    <property type="project" value="TreeGrafter"/>
</dbReference>
<accession>A0A0R1U9R3</accession>
<dbReference type="PANTHER" id="PTHR45766:SF6">
    <property type="entry name" value="SWI_SNF-RELATED MATRIX-ASSOCIATED ACTIN-DEPENDENT REGULATOR OF CHROMATIN SUBFAMILY A-LIKE PROTEIN 1"/>
    <property type="match status" value="1"/>
</dbReference>
<dbReference type="SUPFAM" id="SSF56024">
    <property type="entry name" value="Phospholipase D/nuclease"/>
    <property type="match status" value="1"/>
</dbReference>
<evidence type="ECO:0000259" key="3">
    <source>
        <dbReference type="PROSITE" id="PS51192"/>
    </source>
</evidence>
<dbReference type="RefSeq" id="WP_056955065.1">
    <property type="nucleotide sequence ID" value="NZ_AZFK01000048.1"/>
</dbReference>
<dbReference type="GO" id="GO:0016787">
    <property type="term" value="F:hydrolase activity"/>
    <property type="evidence" value="ECO:0007669"/>
    <property type="project" value="UniProtKB-KW"/>
</dbReference>
<keyword evidence="1" id="KW-0378">Hydrolase</keyword>
<reference evidence="5 6" key="1">
    <citation type="journal article" date="2015" name="Genome Announc.">
        <title>Expanding the biotechnology potential of lactobacilli through comparative genomics of 213 strains and associated genera.</title>
        <authorList>
            <person name="Sun Z."/>
            <person name="Harris H.M."/>
            <person name="McCann A."/>
            <person name="Guo C."/>
            <person name="Argimon S."/>
            <person name="Zhang W."/>
            <person name="Yang X."/>
            <person name="Jeffery I.B."/>
            <person name="Cooney J.C."/>
            <person name="Kagawa T.F."/>
            <person name="Liu W."/>
            <person name="Song Y."/>
            <person name="Salvetti E."/>
            <person name="Wrobel A."/>
            <person name="Rasinkangas P."/>
            <person name="Parkhill J."/>
            <person name="Rea M.C."/>
            <person name="O'Sullivan O."/>
            <person name="Ritari J."/>
            <person name="Douillard F.P."/>
            <person name="Paul Ross R."/>
            <person name="Yang R."/>
            <person name="Briner A.E."/>
            <person name="Felis G.E."/>
            <person name="de Vos W.M."/>
            <person name="Barrangou R."/>
            <person name="Klaenhammer T.R."/>
            <person name="Caufield P.W."/>
            <person name="Cui Y."/>
            <person name="Zhang H."/>
            <person name="O'Toole P.W."/>
        </authorList>
    </citation>
    <scope>NUCLEOTIDE SEQUENCE [LARGE SCALE GENOMIC DNA]</scope>
    <source>
        <strain evidence="5 6">DSM 15946</strain>
    </source>
</reference>
<dbReference type="InterPro" id="IPR025202">
    <property type="entry name" value="PLD-like_dom"/>
</dbReference>
<dbReference type="InterPro" id="IPR001650">
    <property type="entry name" value="Helicase_C-like"/>
</dbReference>
<dbReference type="Gene3D" id="3.30.870.10">
    <property type="entry name" value="Endonuclease Chain A"/>
    <property type="match status" value="1"/>
</dbReference>
<name>A0A0R1U9R3_9LACO</name>
<dbReference type="PROSITE" id="PS51194">
    <property type="entry name" value="HELICASE_CTER"/>
    <property type="match status" value="1"/>
</dbReference>
<dbReference type="Gene3D" id="3.40.50.10810">
    <property type="entry name" value="Tandem AAA-ATPase domain"/>
    <property type="match status" value="1"/>
</dbReference>
<dbReference type="CDD" id="cd09178">
    <property type="entry name" value="PLDc_N_Snf2_like"/>
    <property type="match status" value="1"/>
</dbReference>
<evidence type="ECO:0000256" key="2">
    <source>
        <dbReference type="SAM" id="Coils"/>
    </source>
</evidence>
<dbReference type="EMBL" id="AZFK01000048">
    <property type="protein sequence ID" value="KRL89348.1"/>
    <property type="molecule type" value="Genomic_DNA"/>
</dbReference>
<protein>
    <submittedName>
        <fullName evidence="5">Uncharacterized protein</fullName>
    </submittedName>
</protein>
<dbReference type="PATRIC" id="fig|1423760.3.peg.1883"/>